<dbReference type="EMBL" id="SHBE01000002">
    <property type="protein sequence ID" value="RZO26951.1"/>
    <property type="molecule type" value="Genomic_DNA"/>
</dbReference>
<keyword evidence="1" id="KW-0812">Transmembrane</keyword>
<evidence type="ECO:0008006" key="4">
    <source>
        <dbReference type="Google" id="ProtNLM"/>
    </source>
</evidence>
<reference evidence="2 3" key="1">
    <citation type="submission" date="2019-02" db="EMBL/GenBank/DDBJ databases">
        <title>Prokaryotic population dynamics and viral predation in marine succession experiment using metagenomics: the confinement effect.</title>
        <authorList>
            <person name="Haro-Moreno J.M."/>
            <person name="Rodriguez-Valera F."/>
            <person name="Lopez-Perez M."/>
        </authorList>
    </citation>
    <scope>NUCLEOTIDE SEQUENCE [LARGE SCALE GENOMIC DNA]</scope>
    <source>
        <strain evidence="2">MED-G159</strain>
    </source>
</reference>
<organism evidence="2 3">
    <name type="scientific">SAR86 cluster bacterium</name>
    <dbReference type="NCBI Taxonomy" id="2030880"/>
    <lineage>
        <taxon>Bacteria</taxon>
        <taxon>Pseudomonadati</taxon>
        <taxon>Pseudomonadota</taxon>
        <taxon>Gammaproteobacteria</taxon>
        <taxon>SAR86 cluster</taxon>
    </lineage>
</organism>
<keyword evidence="1" id="KW-0472">Membrane</keyword>
<comment type="caution">
    <text evidence="2">The sequence shown here is derived from an EMBL/GenBank/DDBJ whole genome shotgun (WGS) entry which is preliminary data.</text>
</comment>
<evidence type="ECO:0000256" key="1">
    <source>
        <dbReference type="SAM" id="Phobius"/>
    </source>
</evidence>
<accession>A0A520N0F3</accession>
<proteinExistence type="predicted"/>
<name>A0A520N0F3_9GAMM</name>
<feature type="transmembrane region" description="Helical" evidence="1">
    <location>
        <begin position="194"/>
        <end position="214"/>
    </location>
</feature>
<gene>
    <name evidence="2" type="ORF">EVA92_02040</name>
</gene>
<dbReference type="Proteomes" id="UP000315825">
    <property type="component" value="Unassembled WGS sequence"/>
</dbReference>
<dbReference type="AlphaFoldDB" id="A0A520N0F3"/>
<protein>
    <recommendedName>
        <fullName evidence="4">GspL cytoplasmic actin-ATPase-like domain-containing protein</fullName>
    </recommendedName>
</protein>
<evidence type="ECO:0000313" key="2">
    <source>
        <dbReference type="EMBL" id="RZO26951.1"/>
    </source>
</evidence>
<evidence type="ECO:0000313" key="3">
    <source>
        <dbReference type="Proteomes" id="UP000315825"/>
    </source>
</evidence>
<keyword evidence="1" id="KW-1133">Transmembrane helix</keyword>
<sequence>MKYFVFTDKKLNEGYYFTGSSSKIINVDSLNNSESLCFVIPNEMLKHCHYKSALKNKQNLYAAIQNFENKNSLTQMIDEEVLETNLKDNYYVIQRSHLSKIKTKIGFMGDSALIISDACFYATLSPEPIKILDNVYLIDKNKCLKLSIKSATVAKIKFKEDIKLEIPKSEINLTAKISFFSIKQLFHFSKIKKYVVMLVSIILLFNLIGIINLINNQLKINNIDNNITELFTSILPLESPINIDQKIQNKLQEYNLNNNTSLDILQTLFANIPEETFINFVQYEYGRSKIIINCTFSNDIQESVFIRNMKINGIELDISFKDKRNNIVITEFEYDI</sequence>